<name>A0A109JXS0_9HYPH</name>
<evidence type="ECO:0000313" key="2">
    <source>
        <dbReference type="EMBL" id="KWV56985.1"/>
    </source>
</evidence>
<gene>
    <name evidence="2" type="ORF">AS026_32785</name>
</gene>
<organism evidence="2 3">
    <name type="scientific">Rhizobium altiplani</name>
    <dbReference type="NCBI Taxonomy" id="1864509"/>
    <lineage>
        <taxon>Bacteria</taxon>
        <taxon>Pseudomonadati</taxon>
        <taxon>Pseudomonadota</taxon>
        <taxon>Alphaproteobacteria</taxon>
        <taxon>Hyphomicrobiales</taxon>
        <taxon>Rhizobiaceae</taxon>
        <taxon>Rhizobium/Agrobacterium group</taxon>
        <taxon>Rhizobium</taxon>
    </lineage>
</organism>
<dbReference type="AlphaFoldDB" id="A0A109JXS0"/>
<proteinExistence type="predicted"/>
<keyword evidence="1" id="KW-0812">Transmembrane</keyword>
<evidence type="ECO:0000313" key="3">
    <source>
        <dbReference type="Proteomes" id="UP000068164"/>
    </source>
</evidence>
<keyword evidence="1" id="KW-1133">Transmembrane helix</keyword>
<dbReference type="Pfam" id="PF11742">
    <property type="entry name" value="DUF3302"/>
    <property type="match status" value="1"/>
</dbReference>
<accession>A0A109JXS0</accession>
<dbReference type="Proteomes" id="UP000068164">
    <property type="component" value="Unassembled WGS sequence"/>
</dbReference>
<feature type="transmembrane region" description="Helical" evidence="1">
    <location>
        <begin position="6"/>
        <end position="32"/>
    </location>
</feature>
<dbReference type="InterPro" id="IPR011223">
    <property type="entry name" value="UCP028770"/>
</dbReference>
<keyword evidence="3" id="KW-1185">Reference proteome</keyword>
<dbReference type="EMBL" id="LNCD01000033">
    <property type="protein sequence ID" value="KWV56985.1"/>
    <property type="molecule type" value="Genomic_DNA"/>
</dbReference>
<dbReference type="RefSeq" id="WP_062369070.1">
    <property type="nucleotide sequence ID" value="NZ_LNCD01000033.1"/>
</dbReference>
<feature type="transmembrane region" description="Helical" evidence="1">
    <location>
        <begin position="44"/>
        <end position="68"/>
    </location>
</feature>
<protein>
    <submittedName>
        <fullName evidence="2">Uncharacterized protein</fullName>
    </submittedName>
</protein>
<sequence>MIIDIFAWIVLVVLTASTAFVIVFMAMLPGIIAKRRNHPWKDAVTVGGWVTLFLGFVLWPLVLIWAYVDVPHASKPEALR</sequence>
<reference evidence="2 3" key="1">
    <citation type="submission" date="2015-11" db="EMBL/GenBank/DDBJ databases">
        <title>Draft Genome Sequence of the Strain BR 10423 (Rhizobium sp.) isolated from nodules of Mimosa pudica.</title>
        <authorList>
            <person name="Barauna A.C."/>
            <person name="Zilli J.E."/>
            <person name="Simoes-Araujo J.L."/>
            <person name="Reis V.M."/>
            <person name="James E.K."/>
            <person name="Reis F.B.Jr."/>
            <person name="Rouws L.F."/>
            <person name="Passos S.R."/>
            <person name="Gois S.R."/>
        </authorList>
    </citation>
    <scope>NUCLEOTIDE SEQUENCE [LARGE SCALE GENOMIC DNA]</scope>
    <source>
        <strain evidence="2 3">BR10423</strain>
    </source>
</reference>
<comment type="caution">
    <text evidence="2">The sequence shown here is derived from an EMBL/GenBank/DDBJ whole genome shotgun (WGS) entry which is preliminary data.</text>
</comment>
<evidence type="ECO:0000256" key="1">
    <source>
        <dbReference type="SAM" id="Phobius"/>
    </source>
</evidence>
<dbReference type="PIRSF" id="PIRSF028770">
    <property type="entry name" value="UCP028770"/>
    <property type="match status" value="1"/>
</dbReference>
<keyword evidence="1" id="KW-0472">Membrane</keyword>